<evidence type="ECO:0000313" key="2">
    <source>
        <dbReference type="Proteomes" id="UP000784294"/>
    </source>
</evidence>
<evidence type="ECO:0000313" key="1">
    <source>
        <dbReference type="EMBL" id="VEL40355.1"/>
    </source>
</evidence>
<dbReference type="GO" id="GO:0016509">
    <property type="term" value="F:long-chain (3S)-3-hydroxyacyl-CoA dehydrogenase (NAD+) activity"/>
    <property type="evidence" value="ECO:0007669"/>
    <property type="project" value="TreeGrafter"/>
</dbReference>
<dbReference type="InterPro" id="IPR008927">
    <property type="entry name" value="6-PGluconate_DH-like_C_sf"/>
</dbReference>
<dbReference type="PANTHER" id="PTHR43612:SF3">
    <property type="entry name" value="TRIFUNCTIONAL ENZYME SUBUNIT ALPHA, MITOCHONDRIAL"/>
    <property type="match status" value="1"/>
</dbReference>
<dbReference type="AlphaFoldDB" id="A0A448XMM0"/>
<keyword evidence="2" id="KW-1185">Reference proteome</keyword>
<dbReference type="Gene3D" id="1.10.1040.50">
    <property type="match status" value="1"/>
</dbReference>
<gene>
    <name evidence="1" type="ORF">PXEA_LOCUS33795</name>
</gene>
<proteinExistence type="predicted"/>
<dbReference type="GO" id="GO:0006635">
    <property type="term" value="P:fatty acid beta-oxidation"/>
    <property type="evidence" value="ECO:0007669"/>
    <property type="project" value="TreeGrafter"/>
</dbReference>
<dbReference type="InterPro" id="IPR050136">
    <property type="entry name" value="FA_oxidation_alpha_subunit"/>
</dbReference>
<dbReference type="EMBL" id="CAAALY010264575">
    <property type="protein sequence ID" value="VEL40355.1"/>
    <property type="molecule type" value="Genomic_DNA"/>
</dbReference>
<organism evidence="1 2">
    <name type="scientific">Protopolystoma xenopodis</name>
    <dbReference type="NCBI Taxonomy" id="117903"/>
    <lineage>
        <taxon>Eukaryota</taxon>
        <taxon>Metazoa</taxon>
        <taxon>Spiralia</taxon>
        <taxon>Lophotrochozoa</taxon>
        <taxon>Platyhelminthes</taxon>
        <taxon>Monogenea</taxon>
        <taxon>Polyopisthocotylea</taxon>
        <taxon>Polystomatidea</taxon>
        <taxon>Polystomatidae</taxon>
        <taxon>Protopolystoma</taxon>
    </lineage>
</organism>
<dbReference type="GO" id="GO:0004300">
    <property type="term" value="F:enoyl-CoA hydratase activity"/>
    <property type="evidence" value="ECO:0007669"/>
    <property type="project" value="TreeGrafter"/>
</dbReference>
<reference evidence="1" key="1">
    <citation type="submission" date="2018-11" db="EMBL/GenBank/DDBJ databases">
        <authorList>
            <consortium name="Pathogen Informatics"/>
        </authorList>
    </citation>
    <scope>NUCLEOTIDE SEQUENCE</scope>
</reference>
<dbReference type="Proteomes" id="UP000784294">
    <property type="component" value="Unassembled WGS sequence"/>
</dbReference>
<sequence length="209" mass="23093">MARLTDDAGETSVNVLRPWSGSENYHAYIGLRTRYVPLSLPTNMTKLRKQDQTTHIHFYFDLLLATWPVPPGDLVELIYLICLFISTRKGGDVTLLKQMVQKGMLGRKSGAGLFTYDGPGGKSTRSVNPEASSMLEQFLILPKVENTPEHVQFRLLTRFVNEAVLCLQDGILINGPVEGDIGAVFGLGFPPYLGGKSNLGYCECPIMLN</sequence>
<dbReference type="GO" id="GO:0016507">
    <property type="term" value="C:mitochondrial fatty acid beta-oxidation multienzyme complex"/>
    <property type="evidence" value="ECO:0007669"/>
    <property type="project" value="TreeGrafter"/>
</dbReference>
<dbReference type="SUPFAM" id="SSF48179">
    <property type="entry name" value="6-phosphogluconate dehydrogenase C-terminal domain-like"/>
    <property type="match status" value="1"/>
</dbReference>
<dbReference type="OrthoDB" id="10004768at2759"/>
<name>A0A448XMM0_9PLAT</name>
<protein>
    <recommendedName>
        <fullName evidence="3">3-hydroxyacyl-CoA dehydrogenase C-terminal domain-containing protein</fullName>
    </recommendedName>
</protein>
<evidence type="ECO:0008006" key="3">
    <source>
        <dbReference type="Google" id="ProtNLM"/>
    </source>
</evidence>
<accession>A0A448XMM0</accession>
<dbReference type="PANTHER" id="PTHR43612">
    <property type="entry name" value="TRIFUNCTIONAL ENZYME SUBUNIT ALPHA"/>
    <property type="match status" value="1"/>
</dbReference>
<comment type="caution">
    <text evidence="1">The sequence shown here is derived from an EMBL/GenBank/DDBJ whole genome shotgun (WGS) entry which is preliminary data.</text>
</comment>